<comment type="caution">
    <text evidence="4">The sequence shown here is derived from an EMBL/GenBank/DDBJ whole genome shotgun (WGS) entry which is preliminary data.</text>
</comment>
<dbReference type="SMART" id="SM00363">
    <property type="entry name" value="S4"/>
    <property type="match status" value="1"/>
</dbReference>
<accession>G9ZJ11</accession>
<reference evidence="4 5" key="1">
    <citation type="submission" date="2011-08" db="EMBL/GenBank/DDBJ databases">
        <authorList>
            <person name="Weinstock G."/>
            <person name="Sodergren E."/>
            <person name="Clifton S."/>
            <person name="Fulton L."/>
            <person name="Fulton B."/>
            <person name="Courtney L."/>
            <person name="Fronick C."/>
            <person name="Harrison M."/>
            <person name="Strong C."/>
            <person name="Farmer C."/>
            <person name="Delahaunty K."/>
            <person name="Markovic C."/>
            <person name="Hall O."/>
            <person name="Minx P."/>
            <person name="Tomlinson C."/>
            <person name="Mitreva M."/>
            <person name="Hou S."/>
            <person name="Chen J."/>
            <person name="Wollam A."/>
            <person name="Pepin K.H."/>
            <person name="Johnson M."/>
            <person name="Bhonagiri V."/>
            <person name="Zhang X."/>
            <person name="Suruliraj S."/>
            <person name="Warren W."/>
            <person name="Chinwalla A."/>
            <person name="Mardis E.R."/>
            <person name="Wilson R.K."/>
        </authorList>
    </citation>
    <scope>NUCLEOTIDE SEQUENCE [LARGE SCALE GENOMIC DNA]</scope>
    <source>
        <strain evidence="4 5">F0432</strain>
    </source>
</reference>
<keyword evidence="1" id="KW-0694">RNA-binding</keyword>
<dbReference type="AlphaFoldDB" id="G9ZJ11"/>
<evidence type="ECO:0000256" key="1">
    <source>
        <dbReference type="PROSITE-ProRule" id="PRU00182"/>
    </source>
</evidence>
<dbReference type="Gene3D" id="3.10.290.10">
    <property type="entry name" value="RNA-binding S4 domain"/>
    <property type="match status" value="1"/>
</dbReference>
<dbReference type="InterPro" id="IPR050343">
    <property type="entry name" value="RsuA_PseudoU_synthase"/>
</dbReference>
<dbReference type="GO" id="GO:0009982">
    <property type="term" value="F:pseudouridine synthase activity"/>
    <property type="evidence" value="ECO:0007669"/>
    <property type="project" value="InterPro"/>
</dbReference>
<dbReference type="PANTHER" id="PTHR47683">
    <property type="entry name" value="PSEUDOURIDINE SYNTHASE FAMILY PROTEIN-RELATED"/>
    <property type="match status" value="1"/>
</dbReference>
<dbReference type="InterPro" id="IPR002942">
    <property type="entry name" value="S4_RNA-bd"/>
</dbReference>
<evidence type="ECO:0000313" key="5">
    <source>
        <dbReference type="Proteomes" id="UP000004750"/>
    </source>
</evidence>
<dbReference type="STRING" id="797473.HMPREF9080_02780"/>
<dbReference type="InterPro" id="IPR036986">
    <property type="entry name" value="S4_RNA-bd_sf"/>
</dbReference>
<dbReference type="SUPFAM" id="SSF55174">
    <property type="entry name" value="Alpha-L RNA-binding motif"/>
    <property type="match status" value="1"/>
</dbReference>
<dbReference type="Pfam" id="PF01479">
    <property type="entry name" value="S4"/>
    <property type="match status" value="1"/>
</dbReference>
<dbReference type="Gene3D" id="3.30.70.580">
    <property type="entry name" value="Pseudouridine synthase I, catalytic domain, N-terminal subdomain"/>
    <property type="match status" value="1"/>
</dbReference>
<dbReference type="Proteomes" id="UP000004750">
    <property type="component" value="Unassembled WGS sequence"/>
</dbReference>
<dbReference type="HOGENOM" id="CLU_1944839_0_0_6"/>
<evidence type="ECO:0000256" key="2">
    <source>
        <dbReference type="SAM" id="MobiDB-lite"/>
    </source>
</evidence>
<protein>
    <submittedName>
        <fullName evidence="4">S4 domain protein</fullName>
    </submittedName>
</protein>
<dbReference type="PATRIC" id="fig|797473.3.peg.2262"/>
<feature type="region of interest" description="Disordered" evidence="2">
    <location>
        <begin position="38"/>
        <end position="67"/>
    </location>
</feature>
<dbReference type="InterPro" id="IPR020094">
    <property type="entry name" value="TruA/RsuA/RluB/E/F_N"/>
</dbReference>
<feature type="compositionally biased region" description="Basic and acidic residues" evidence="2">
    <location>
        <begin position="47"/>
        <end position="57"/>
    </location>
</feature>
<dbReference type="EMBL" id="AGCM01000178">
    <property type="protein sequence ID" value="EHM50591.1"/>
    <property type="molecule type" value="Genomic_DNA"/>
</dbReference>
<evidence type="ECO:0000259" key="3">
    <source>
        <dbReference type="SMART" id="SM00363"/>
    </source>
</evidence>
<proteinExistence type="predicted"/>
<gene>
    <name evidence="4" type="ORF">HMPREF9080_02780</name>
</gene>
<dbReference type="RefSeq" id="WP_006986764.1">
    <property type="nucleotide sequence ID" value="NZ_JH417966.1"/>
</dbReference>
<dbReference type="GO" id="GO:0003723">
    <property type="term" value="F:RNA binding"/>
    <property type="evidence" value="ECO:0007669"/>
    <property type="project" value="UniProtKB-KW"/>
</dbReference>
<dbReference type="PANTHER" id="PTHR47683:SF3">
    <property type="entry name" value="RIBOSOMAL LARGE SUBUNIT PSEUDOURIDINE SYNTHASE B"/>
    <property type="match status" value="1"/>
</dbReference>
<feature type="domain" description="RNA-binding S4" evidence="3">
    <location>
        <begin position="6"/>
        <end position="62"/>
    </location>
</feature>
<evidence type="ECO:0000313" key="4">
    <source>
        <dbReference type="EMBL" id="EHM50591.1"/>
    </source>
</evidence>
<name>G9ZJ11_9GAMM</name>
<organism evidence="4 5">
    <name type="scientific">Cardiobacterium valvarum F0432</name>
    <dbReference type="NCBI Taxonomy" id="797473"/>
    <lineage>
        <taxon>Bacteria</taxon>
        <taxon>Pseudomonadati</taxon>
        <taxon>Pseudomonadota</taxon>
        <taxon>Gammaproteobacteria</taxon>
        <taxon>Cardiobacteriales</taxon>
        <taxon>Cardiobacteriaceae</taxon>
        <taxon>Cardiobacterium</taxon>
    </lineage>
</organism>
<sequence>MKEPKERIQKWLAARGHGSRREIEDWIRAGRLKVNGKPAEIGQPVSGHERFSLDGRPLHVSPEQKTPRQILMYHKPPGEICTRHDPEGRPSVFDRLPKYARAAGSALAASTSTPPASCSSPTTAPSPTT</sequence>
<dbReference type="CDD" id="cd00165">
    <property type="entry name" value="S4"/>
    <property type="match status" value="1"/>
</dbReference>
<feature type="region of interest" description="Disordered" evidence="2">
    <location>
        <begin position="103"/>
        <end position="129"/>
    </location>
</feature>
<dbReference type="PROSITE" id="PS50889">
    <property type="entry name" value="S4"/>
    <property type="match status" value="1"/>
</dbReference>